<organism evidence="2 3">
    <name type="scientific">Pleomassaria siparia CBS 279.74</name>
    <dbReference type="NCBI Taxonomy" id="1314801"/>
    <lineage>
        <taxon>Eukaryota</taxon>
        <taxon>Fungi</taxon>
        <taxon>Dikarya</taxon>
        <taxon>Ascomycota</taxon>
        <taxon>Pezizomycotina</taxon>
        <taxon>Dothideomycetes</taxon>
        <taxon>Pleosporomycetidae</taxon>
        <taxon>Pleosporales</taxon>
        <taxon>Pleomassariaceae</taxon>
        <taxon>Pleomassaria</taxon>
    </lineage>
</organism>
<feature type="transmembrane region" description="Helical" evidence="1">
    <location>
        <begin position="7"/>
        <end position="32"/>
    </location>
</feature>
<feature type="transmembrane region" description="Helical" evidence="1">
    <location>
        <begin position="133"/>
        <end position="158"/>
    </location>
</feature>
<name>A0A6G1KLC4_9PLEO</name>
<protein>
    <submittedName>
        <fullName evidence="2">Uncharacterized protein</fullName>
    </submittedName>
</protein>
<reference evidence="2" key="1">
    <citation type="journal article" date="2020" name="Stud. Mycol.">
        <title>101 Dothideomycetes genomes: a test case for predicting lifestyles and emergence of pathogens.</title>
        <authorList>
            <person name="Haridas S."/>
            <person name="Albert R."/>
            <person name="Binder M."/>
            <person name="Bloem J."/>
            <person name="Labutti K."/>
            <person name="Salamov A."/>
            <person name="Andreopoulos B."/>
            <person name="Baker S."/>
            <person name="Barry K."/>
            <person name="Bills G."/>
            <person name="Bluhm B."/>
            <person name="Cannon C."/>
            <person name="Castanera R."/>
            <person name="Culley D."/>
            <person name="Daum C."/>
            <person name="Ezra D."/>
            <person name="Gonzalez J."/>
            <person name="Henrissat B."/>
            <person name="Kuo A."/>
            <person name="Liang C."/>
            <person name="Lipzen A."/>
            <person name="Lutzoni F."/>
            <person name="Magnuson J."/>
            <person name="Mondo S."/>
            <person name="Nolan M."/>
            <person name="Ohm R."/>
            <person name="Pangilinan J."/>
            <person name="Park H.-J."/>
            <person name="Ramirez L."/>
            <person name="Alfaro M."/>
            <person name="Sun H."/>
            <person name="Tritt A."/>
            <person name="Yoshinaga Y."/>
            <person name="Zwiers L.-H."/>
            <person name="Turgeon B."/>
            <person name="Goodwin S."/>
            <person name="Spatafora J."/>
            <person name="Crous P."/>
            <person name="Grigoriev I."/>
        </authorList>
    </citation>
    <scope>NUCLEOTIDE SEQUENCE</scope>
    <source>
        <strain evidence="2">CBS 279.74</strain>
    </source>
</reference>
<dbReference type="EMBL" id="MU005765">
    <property type="protein sequence ID" value="KAF2713639.1"/>
    <property type="molecule type" value="Genomic_DNA"/>
</dbReference>
<sequence>MFVNMIAAWMLPAIGGTILILLGFLGILIPLMHLAPISPAEFVFATWSSYSGYPGGLGWFVGLTTSSVLFIVFDGACHMGKSAGSLQIPFCIGHVDNALSTPTGYPAVGLCSLPFSNTAATADLHWSIPLYDVALLALITPLLALINIGTSVAFNALVS</sequence>
<keyword evidence="3" id="KW-1185">Reference proteome</keyword>
<gene>
    <name evidence="2" type="ORF">K504DRAFT_498444</name>
</gene>
<keyword evidence="1" id="KW-0812">Transmembrane</keyword>
<dbReference type="OrthoDB" id="10538963at2759"/>
<evidence type="ECO:0000256" key="1">
    <source>
        <dbReference type="SAM" id="Phobius"/>
    </source>
</evidence>
<proteinExistence type="predicted"/>
<keyword evidence="1" id="KW-0472">Membrane</keyword>
<keyword evidence="1" id="KW-1133">Transmembrane helix</keyword>
<accession>A0A6G1KLC4</accession>
<feature type="transmembrane region" description="Helical" evidence="1">
    <location>
        <begin position="52"/>
        <end position="73"/>
    </location>
</feature>
<evidence type="ECO:0000313" key="3">
    <source>
        <dbReference type="Proteomes" id="UP000799428"/>
    </source>
</evidence>
<dbReference type="AlphaFoldDB" id="A0A6G1KLC4"/>
<dbReference type="Proteomes" id="UP000799428">
    <property type="component" value="Unassembled WGS sequence"/>
</dbReference>
<evidence type="ECO:0000313" key="2">
    <source>
        <dbReference type="EMBL" id="KAF2713639.1"/>
    </source>
</evidence>